<gene>
    <name evidence="1" type="ORF">RFULGI_LOCUS16062</name>
</gene>
<evidence type="ECO:0000313" key="1">
    <source>
        <dbReference type="EMBL" id="CAG8783834.1"/>
    </source>
</evidence>
<feature type="non-terminal residue" evidence="1">
    <location>
        <position position="1"/>
    </location>
</feature>
<accession>A0A9N9P2B9</accession>
<feature type="non-terminal residue" evidence="1">
    <location>
        <position position="362"/>
    </location>
</feature>
<keyword evidence="2" id="KW-1185">Reference proteome</keyword>
<dbReference type="AlphaFoldDB" id="A0A9N9P2B9"/>
<comment type="caution">
    <text evidence="1">The sequence shown here is derived from an EMBL/GenBank/DDBJ whole genome shotgun (WGS) entry which is preliminary data.</text>
</comment>
<sequence>LNKHMDLTRFRPCRALLQLTQAQNISQTGNTIQAPAPVDNLALASEGDLISFDKNPPTHQPAQPSVPAVDLLTGDIPEADPEAGPGPRTQIHREQKKKLVLTINELIKWLSKPEIKNNKKIRSKLVPKTDKEWFDLMESNISEPSNPEPQAYHFLDLDIEVSWPVLFPDDEKHRAIWQKGIQYAKDIFKVDGAEYAFSTWFIDTEELKLEAGMTEGRAQEILNAIDNSEFLIRVKFIRDDSVYRDESQAKIAFKIIDKYEPIRESKKAGGKYVGGGPNVILTKKTKPGFWVGIDEKFLVREVSEQSEVGKLDSNAVVYGLYRIRKPDVNRLIPIKDGALNCVAQRVIEHFDNTKRGHGLTEI</sequence>
<dbReference type="Proteomes" id="UP000789396">
    <property type="component" value="Unassembled WGS sequence"/>
</dbReference>
<dbReference type="OrthoDB" id="2414218at2759"/>
<organism evidence="1 2">
    <name type="scientific">Racocetra fulgida</name>
    <dbReference type="NCBI Taxonomy" id="60492"/>
    <lineage>
        <taxon>Eukaryota</taxon>
        <taxon>Fungi</taxon>
        <taxon>Fungi incertae sedis</taxon>
        <taxon>Mucoromycota</taxon>
        <taxon>Glomeromycotina</taxon>
        <taxon>Glomeromycetes</taxon>
        <taxon>Diversisporales</taxon>
        <taxon>Gigasporaceae</taxon>
        <taxon>Racocetra</taxon>
    </lineage>
</organism>
<proteinExistence type="predicted"/>
<evidence type="ECO:0000313" key="2">
    <source>
        <dbReference type="Proteomes" id="UP000789396"/>
    </source>
</evidence>
<reference evidence="1" key="1">
    <citation type="submission" date="2021-06" db="EMBL/GenBank/DDBJ databases">
        <authorList>
            <person name="Kallberg Y."/>
            <person name="Tangrot J."/>
            <person name="Rosling A."/>
        </authorList>
    </citation>
    <scope>NUCLEOTIDE SEQUENCE</scope>
    <source>
        <strain evidence="1">IN212</strain>
    </source>
</reference>
<dbReference type="EMBL" id="CAJVPZ010054987">
    <property type="protein sequence ID" value="CAG8783834.1"/>
    <property type="molecule type" value="Genomic_DNA"/>
</dbReference>
<name>A0A9N9P2B9_9GLOM</name>
<protein>
    <submittedName>
        <fullName evidence="1">3854_t:CDS:1</fullName>
    </submittedName>
</protein>